<dbReference type="AlphaFoldDB" id="A0A061DPE4"/>
<proteinExistence type="predicted"/>
<dbReference type="Gramene" id="EOX94580">
    <property type="protein sequence ID" value="EOX94580"/>
    <property type="gene ID" value="TCM_004213"/>
</dbReference>
<accession>A0A061DPE4</accession>
<keyword evidence="1" id="KW-0472">Membrane</keyword>
<keyword evidence="3" id="KW-1185">Reference proteome</keyword>
<evidence type="ECO:0000256" key="1">
    <source>
        <dbReference type="SAM" id="Phobius"/>
    </source>
</evidence>
<keyword evidence="1" id="KW-1133">Transmembrane helix</keyword>
<evidence type="ECO:0000313" key="2">
    <source>
        <dbReference type="EMBL" id="EOX94580.1"/>
    </source>
</evidence>
<protein>
    <submittedName>
        <fullName evidence="2">Uncharacterized protein</fullName>
    </submittedName>
</protein>
<dbReference type="Proteomes" id="UP000026915">
    <property type="component" value="Chromosome 1"/>
</dbReference>
<keyword evidence="1" id="KW-0812">Transmembrane</keyword>
<dbReference type="HOGENOM" id="CLU_1550298_0_0_1"/>
<reference evidence="2 3" key="1">
    <citation type="journal article" date="2013" name="Genome Biol.">
        <title>The genome sequence of the most widely cultivated cacao type and its use to identify candidate genes regulating pod color.</title>
        <authorList>
            <person name="Motamayor J.C."/>
            <person name="Mockaitis K."/>
            <person name="Schmutz J."/>
            <person name="Haiminen N."/>
            <person name="Iii D.L."/>
            <person name="Cornejo O."/>
            <person name="Findley S.D."/>
            <person name="Zheng P."/>
            <person name="Utro F."/>
            <person name="Royaert S."/>
            <person name="Saski C."/>
            <person name="Jenkins J."/>
            <person name="Podicheti R."/>
            <person name="Zhao M."/>
            <person name="Scheffler B.E."/>
            <person name="Stack J.C."/>
            <person name="Feltus F.A."/>
            <person name="Mustiga G.M."/>
            <person name="Amores F."/>
            <person name="Phillips W."/>
            <person name="Marelli J.P."/>
            <person name="May G.D."/>
            <person name="Shapiro H."/>
            <person name="Ma J."/>
            <person name="Bustamante C.D."/>
            <person name="Schnell R.J."/>
            <person name="Main D."/>
            <person name="Gilbert D."/>
            <person name="Parida L."/>
            <person name="Kuhn D.N."/>
        </authorList>
    </citation>
    <scope>NUCLEOTIDE SEQUENCE [LARGE SCALE GENOMIC DNA]</scope>
    <source>
        <strain evidence="3">cv. Matina 1-6</strain>
    </source>
</reference>
<evidence type="ECO:0000313" key="3">
    <source>
        <dbReference type="Proteomes" id="UP000026915"/>
    </source>
</evidence>
<feature type="transmembrane region" description="Helical" evidence="1">
    <location>
        <begin position="12"/>
        <end position="35"/>
    </location>
</feature>
<gene>
    <name evidence="2" type="ORF">TCM_004213</name>
</gene>
<dbReference type="EMBL" id="CM001879">
    <property type="protein sequence ID" value="EOX94580.1"/>
    <property type="molecule type" value="Genomic_DNA"/>
</dbReference>
<dbReference type="InParanoid" id="A0A061DPE4"/>
<name>A0A061DPE4_THECC</name>
<sequence length="173" mass="18492">MVDAHGKQRPNPIITGTATVAAWGLLSLMAFGLLLQLRVQNFKLSATTSGPWYAYPTLHLKFDLDGKSEGGNYIILSINRSLVSSEKVGALRICFGSLKELGLSTLAPANKAAPYPTRLLRRFQNLGCPLPQPSILGNTSTGAGKRVCISSNFASKNTKLQQPGTLVSSISHP</sequence>
<organism evidence="2 3">
    <name type="scientific">Theobroma cacao</name>
    <name type="common">Cacao</name>
    <name type="synonym">Cocoa</name>
    <dbReference type="NCBI Taxonomy" id="3641"/>
    <lineage>
        <taxon>Eukaryota</taxon>
        <taxon>Viridiplantae</taxon>
        <taxon>Streptophyta</taxon>
        <taxon>Embryophyta</taxon>
        <taxon>Tracheophyta</taxon>
        <taxon>Spermatophyta</taxon>
        <taxon>Magnoliopsida</taxon>
        <taxon>eudicotyledons</taxon>
        <taxon>Gunneridae</taxon>
        <taxon>Pentapetalae</taxon>
        <taxon>rosids</taxon>
        <taxon>malvids</taxon>
        <taxon>Malvales</taxon>
        <taxon>Malvaceae</taxon>
        <taxon>Byttnerioideae</taxon>
        <taxon>Theobroma</taxon>
    </lineage>
</organism>